<keyword evidence="3" id="KW-1185">Reference proteome</keyword>
<accession>A0A7W1WWW7</accession>
<evidence type="ECO:0000313" key="2">
    <source>
        <dbReference type="EMBL" id="MBA4501546.1"/>
    </source>
</evidence>
<evidence type="ECO:0000256" key="1">
    <source>
        <dbReference type="SAM" id="MobiDB-lite"/>
    </source>
</evidence>
<organism evidence="2 3">
    <name type="scientific">Marinobacterium marinum</name>
    <dbReference type="NCBI Taxonomy" id="2756129"/>
    <lineage>
        <taxon>Bacteria</taxon>
        <taxon>Pseudomonadati</taxon>
        <taxon>Pseudomonadota</taxon>
        <taxon>Gammaproteobacteria</taxon>
        <taxon>Oceanospirillales</taxon>
        <taxon>Oceanospirillaceae</taxon>
        <taxon>Marinobacterium</taxon>
    </lineage>
</organism>
<dbReference type="AlphaFoldDB" id="A0A7W1WWW7"/>
<feature type="region of interest" description="Disordered" evidence="1">
    <location>
        <begin position="1"/>
        <end position="84"/>
    </location>
</feature>
<protein>
    <submittedName>
        <fullName evidence="2">Uncharacterized protein</fullName>
    </submittedName>
</protein>
<sequence>MKHLRKAFAHHRFIRRGPEASRVPNEPQTTPNATTAAHEAARVSPPWSRYKPAFTTEPDTPPGFITLWDETDRMTQHPDTTPSA</sequence>
<dbReference type="RefSeq" id="WP_181737518.1">
    <property type="nucleotide sequence ID" value="NZ_JACEMT010000036.1"/>
</dbReference>
<gene>
    <name evidence="2" type="ORF">H1S06_04115</name>
</gene>
<feature type="compositionally biased region" description="Polar residues" evidence="1">
    <location>
        <begin position="26"/>
        <end position="35"/>
    </location>
</feature>
<dbReference type="EMBL" id="JACEMT010000036">
    <property type="protein sequence ID" value="MBA4501546.1"/>
    <property type="molecule type" value="Genomic_DNA"/>
</dbReference>
<reference evidence="2 3" key="1">
    <citation type="submission" date="2020-07" db="EMBL/GenBank/DDBJ databases">
        <title>Bacterium isolated from marien macroalgae.</title>
        <authorList>
            <person name="Zhu K."/>
            <person name="Lu D."/>
            <person name="Du Z."/>
        </authorList>
    </citation>
    <scope>NUCLEOTIDE SEQUENCE [LARGE SCALE GENOMIC DNA]</scope>
    <source>
        <strain evidence="2 3">3-1745</strain>
    </source>
</reference>
<feature type="compositionally biased region" description="Basic residues" evidence="1">
    <location>
        <begin position="1"/>
        <end position="15"/>
    </location>
</feature>
<name>A0A7W1WWW7_9GAMM</name>
<proteinExistence type="predicted"/>
<evidence type="ECO:0000313" key="3">
    <source>
        <dbReference type="Proteomes" id="UP000538931"/>
    </source>
</evidence>
<comment type="caution">
    <text evidence="2">The sequence shown here is derived from an EMBL/GenBank/DDBJ whole genome shotgun (WGS) entry which is preliminary data.</text>
</comment>
<dbReference type="Proteomes" id="UP000538931">
    <property type="component" value="Unassembled WGS sequence"/>
</dbReference>